<gene>
    <name evidence="3" type="ORF">LHA26_19295</name>
</gene>
<dbReference type="InterPro" id="IPR037185">
    <property type="entry name" value="EmrE-like"/>
</dbReference>
<dbReference type="Pfam" id="PF00892">
    <property type="entry name" value="EamA"/>
    <property type="match status" value="1"/>
</dbReference>
<organism evidence="3 4">
    <name type="scientific">Sphingomonas morindae</name>
    <dbReference type="NCBI Taxonomy" id="1541170"/>
    <lineage>
        <taxon>Bacteria</taxon>
        <taxon>Pseudomonadati</taxon>
        <taxon>Pseudomonadota</taxon>
        <taxon>Alphaproteobacteria</taxon>
        <taxon>Sphingomonadales</taxon>
        <taxon>Sphingomonadaceae</taxon>
        <taxon>Sphingomonas</taxon>
    </lineage>
</organism>
<feature type="transmembrane region" description="Helical" evidence="1">
    <location>
        <begin position="268"/>
        <end position="285"/>
    </location>
</feature>
<feature type="transmembrane region" description="Helical" evidence="1">
    <location>
        <begin position="122"/>
        <end position="142"/>
    </location>
</feature>
<reference evidence="3" key="1">
    <citation type="journal article" date="2022" name="Toxins">
        <title>Genomic Analysis of Sphingopyxis sp. USTB-05 for Biodegrading Cyanobacterial Hepatotoxins.</title>
        <authorList>
            <person name="Liu C."/>
            <person name="Xu Q."/>
            <person name="Zhao Z."/>
            <person name="Zhang H."/>
            <person name="Liu X."/>
            <person name="Yin C."/>
            <person name="Liu Y."/>
            <person name="Yan H."/>
        </authorList>
    </citation>
    <scope>NUCLEOTIDE SEQUENCE</scope>
    <source>
        <strain evidence="3">NBD5</strain>
    </source>
</reference>
<feature type="transmembrane region" description="Helical" evidence="1">
    <location>
        <begin position="214"/>
        <end position="233"/>
    </location>
</feature>
<dbReference type="RefSeq" id="WP_252168995.1">
    <property type="nucleotide sequence ID" value="NZ_CP084932.1"/>
</dbReference>
<keyword evidence="3" id="KW-0614">Plasmid</keyword>
<dbReference type="EMBL" id="CP084932">
    <property type="protein sequence ID" value="USI75183.1"/>
    <property type="molecule type" value="Genomic_DNA"/>
</dbReference>
<evidence type="ECO:0000256" key="1">
    <source>
        <dbReference type="SAM" id="Phobius"/>
    </source>
</evidence>
<dbReference type="Proteomes" id="UP001056937">
    <property type="component" value="Plasmid p1"/>
</dbReference>
<sequence>MIVIAMLMGLLAALGWGAADYLAGSTAKLVGIRRTALFTQSAGWVAVSVLILVMPLLREKALAASHTGWLYGVLAVAFNLAGSISLLRAFSIGRASLVAPLITSYAAVTAFLGVVISGDGLSGFRLAGILVCLIGAPLAAVAPNRQNARGGEGVGYALLTAFCFGIGFWVQGKFAVPAIGATPMLWLFFSVGILALAPTLVVRREPILPSREALPLLALQSVCNLIGYGTFAVGMATGAVTIVTVLSTFAAAITAMFGLALRQERLSHTQAVGVSAILIGAVLLAV</sequence>
<name>A0ABY4XEB3_9SPHN</name>
<keyword evidence="1" id="KW-0812">Transmembrane</keyword>
<feature type="transmembrane region" description="Helical" evidence="1">
    <location>
        <begin position="154"/>
        <end position="172"/>
    </location>
</feature>
<feature type="transmembrane region" description="Helical" evidence="1">
    <location>
        <begin position="184"/>
        <end position="202"/>
    </location>
</feature>
<feature type="transmembrane region" description="Helical" evidence="1">
    <location>
        <begin position="35"/>
        <end position="57"/>
    </location>
</feature>
<feature type="domain" description="EamA" evidence="2">
    <location>
        <begin position="153"/>
        <end position="284"/>
    </location>
</feature>
<accession>A0ABY4XEB3</accession>
<feature type="transmembrane region" description="Helical" evidence="1">
    <location>
        <begin position="239"/>
        <end position="261"/>
    </location>
</feature>
<keyword evidence="1" id="KW-0472">Membrane</keyword>
<feature type="transmembrane region" description="Helical" evidence="1">
    <location>
        <begin position="97"/>
        <end position="116"/>
    </location>
</feature>
<proteinExistence type="predicted"/>
<keyword evidence="1" id="KW-1133">Transmembrane helix</keyword>
<evidence type="ECO:0000313" key="3">
    <source>
        <dbReference type="EMBL" id="USI75183.1"/>
    </source>
</evidence>
<dbReference type="SUPFAM" id="SSF103481">
    <property type="entry name" value="Multidrug resistance efflux transporter EmrE"/>
    <property type="match status" value="2"/>
</dbReference>
<feature type="transmembrane region" description="Helical" evidence="1">
    <location>
        <begin position="69"/>
        <end position="90"/>
    </location>
</feature>
<evidence type="ECO:0000259" key="2">
    <source>
        <dbReference type="Pfam" id="PF00892"/>
    </source>
</evidence>
<dbReference type="InterPro" id="IPR000620">
    <property type="entry name" value="EamA_dom"/>
</dbReference>
<evidence type="ECO:0000313" key="4">
    <source>
        <dbReference type="Proteomes" id="UP001056937"/>
    </source>
</evidence>
<protein>
    <submittedName>
        <fullName evidence="3">DMT family transporter</fullName>
    </submittedName>
</protein>
<feature type="transmembrane region" description="Helical" evidence="1">
    <location>
        <begin position="6"/>
        <end position="23"/>
    </location>
</feature>
<keyword evidence="4" id="KW-1185">Reference proteome</keyword>
<geneLocation type="plasmid" evidence="3 4">
    <name>p1</name>
</geneLocation>